<dbReference type="Proteomes" id="UP000466578">
    <property type="component" value="Chromosome"/>
</dbReference>
<proteinExistence type="predicted"/>
<dbReference type="PANTHER" id="PTHR30055:SF226">
    <property type="entry name" value="HTH-TYPE TRANSCRIPTIONAL REGULATOR PKSA"/>
    <property type="match status" value="1"/>
</dbReference>
<feature type="domain" description="HTH tetR-type" evidence="4">
    <location>
        <begin position="20"/>
        <end position="80"/>
    </location>
</feature>
<feature type="DNA-binding region" description="H-T-H motif" evidence="2">
    <location>
        <begin position="43"/>
        <end position="62"/>
    </location>
</feature>
<dbReference type="Pfam" id="PF17932">
    <property type="entry name" value="TetR_C_24"/>
    <property type="match status" value="1"/>
</dbReference>
<dbReference type="PANTHER" id="PTHR30055">
    <property type="entry name" value="HTH-TYPE TRANSCRIPTIONAL REGULATOR RUTR"/>
    <property type="match status" value="1"/>
</dbReference>
<dbReference type="InterPro" id="IPR036271">
    <property type="entry name" value="Tet_transcr_reg_TetR-rel_C_sf"/>
</dbReference>
<name>A0ABM7KB88_9MYCO</name>
<protein>
    <submittedName>
        <fullName evidence="5">TetR family transcriptional regulator</fullName>
    </submittedName>
</protein>
<feature type="region of interest" description="Disordered" evidence="3">
    <location>
        <begin position="1"/>
        <end position="21"/>
    </location>
</feature>
<accession>A0ABM7KB88</accession>
<keyword evidence="1 2" id="KW-0238">DNA-binding</keyword>
<dbReference type="InterPro" id="IPR009057">
    <property type="entry name" value="Homeodomain-like_sf"/>
</dbReference>
<evidence type="ECO:0000259" key="4">
    <source>
        <dbReference type="PROSITE" id="PS50977"/>
    </source>
</evidence>
<dbReference type="SUPFAM" id="SSF48498">
    <property type="entry name" value="Tetracyclin repressor-like, C-terminal domain"/>
    <property type="match status" value="1"/>
</dbReference>
<feature type="region of interest" description="Disordered" evidence="3">
    <location>
        <begin position="206"/>
        <end position="228"/>
    </location>
</feature>
<evidence type="ECO:0000313" key="6">
    <source>
        <dbReference type="Proteomes" id="UP000466578"/>
    </source>
</evidence>
<dbReference type="Pfam" id="PF00440">
    <property type="entry name" value="TetR_N"/>
    <property type="match status" value="1"/>
</dbReference>
<gene>
    <name evidence="5" type="ORF">MPRI_35340</name>
</gene>
<organism evidence="5 6">
    <name type="scientific">Mycobacterium paraintracellulare</name>
    <dbReference type="NCBI Taxonomy" id="1138383"/>
    <lineage>
        <taxon>Bacteria</taxon>
        <taxon>Bacillati</taxon>
        <taxon>Actinomycetota</taxon>
        <taxon>Actinomycetes</taxon>
        <taxon>Mycobacteriales</taxon>
        <taxon>Mycobacteriaceae</taxon>
        <taxon>Mycobacterium</taxon>
        <taxon>Mycobacterium avium complex (MAC)</taxon>
    </lineage>
</organism>
<keyword evidence="6" id="KW-1185">Reference proteome</keyword>
<feature type="compositionally biased region" description="Basic residues" evidence="3">
    <location>
        <begin position="214"/>
        <end position="228"/>
    </location>
</feature>
<dbReference type="EMBL" id="AP022597">
    <property type="protein sequence ID" value="BBY71347.1"/>
    <property type="molecule type" value="Genomic_DNA"/>
</dbReference>
<reference evidence="5 6" key="1">
    <citation type="journal article" date="2019" name="Emerg. Microbes Infect.">
        <title>Comprehensive subspecies identification of 175 nontuberculous mycobacteria species based on 7547 genomic profiles.</title>
        <authorList>
            <person name="Matsumoto Y."/>
            <person name="Kinjo T."/>
            <person name="Motooka D."/>
            <person name="Nabeya D."/>
            <person name="Jung N."/>
            <person name="Uechi K."/>
            <person name="Horii T."/>
            <person name="Iida T."/>
            <person name="Fujita J."/>
            <person name="Nakamura S."/>
        </authorList>
    </citation>
    <scope>NUCLEOTIDE SEQUENCE [LARGE SCALE GENOMIC DNA]</scope>
    <source>
        <strain evidence="5 6">JCM 30622</strain>
    </source>
</reference>
<dbReference type="PRINTS" id="PR00455">
    <property type="entry name" value="HTHTETR"/>
</dbReference>
<dbReference type="Gene3D" id="1.10.357.10">
    <property type="entry name" value="Tetracycline Repressor, domain 2"/>
    <property type="match status" value="1"/>
</dbReference>
<evidence type="ECO:0000313" key="5">
    <source>
        <dbReference type="EMBL" id="BBY71347.1"/>
    </source>
</evidence>
<dbReference type="InterPro" id="IPR001647">
    <property type="entry name" value="HTH_TetR"/>
</dbReference>
<evidence type="ECO:0000256" key="2">
    <source>
        <dbReference type="PROSITE-ProRule" id="PRU00335"/>
    </source>
</evidence>
<evidence type="ECO:0000256" key="1">
    <source>
        <dbReference type="ARBA" id="ARBA00023125"/>
    </source>
</evidence>
<dbReference type="SUPFAM" id="SSF46689">
    <property type="entry name" value="Homeodomain-like"/>
    <property type="match status" value="1"/>
</dbReference>
<dbReference type="RefSeq" id="WP_080587995.1">
    <property type="nucleotide sequence ID" value="NZ_AP022597.1"/>
</dbReference>
<dbReference type="PROSITE" id="PS50977">
    <property type="entry name" value="HTH_TETR_2"/>
    <property type="match status" value="1"/>
</dbReference>
<dbReference type="Gene3D" id="1.10.10.60">
    <property type="entry name" value="Homeodomain-like"/>
    <property type="match status" value="1"/>
</dbReference>
<sequence length="228" mass="25395">MVRNTGSGSTNGEGSDSKSQRTRIRILDAAAHVLSVKGFAGTRLTDVAEYAQLQAPAIYYYFPSREDLIEEVMYAGINEMRLHLQNILDELPPGTPSMDKIMAAVDAHLRHELELSDYTTASIRNSGQVPEHLRTRQKKEESAYGRIWQRLFNDAIADGELRSDVDPRMARLLVMGALNWAAEWWNSSRGSVDAVVSTAQILVRTGLAPDRTPAPKKRTRKRTTTPSA</sequence>
<feature type="compositionally biased region" description="Low complexity" evidence="3">
    <location>
        <begin position="1"/>
        <end position="14"/>
    </location>
</feature>
<dbReference type="InterPro" id="IPR050109">
    <property type="entry name" value="HTH-type_TetR-like_transc_reg"/>
</dbReference>
<evidence type="ECO:0000256" key="3">
    <source>
        <dbReference type="SAM" id="MobiDB-lite"/>
    </source>
</evidence>
<dbReference type="InterPro" id="IPR041490">
    <property type="entry name" value="KstR2_TetR_C"/>
</dbReference>